<keyword evidence="2" id="KW-1185">Reference proteome</keyword>
<dbReference type="Proteomes" id="UP001283361">
    <property type="component" value="Unassembled WGS sequence"/>
</dbReference>
<evidence type="ECO:0000313" key="1">
    <source>
        <dbReference type="EMBL" id="KAK3758597.1"/>
    </source>
</evidence>
<dbReference type="AlphaFoldDB" id="A0AAE1D610"/>
<comment type="caution">
    <text evidence="1">The sequence shown here is derived from an EMBL/GenBank/DDBJ whole genome shotgun (WGS) entry which is preliminary data.</text>
</comment>
<gene>
    <name evidence="1" type="ORF">RRG08_009455</name>
</gene>
<evidence type="ECO:0000313" key="2">
    <source>
        <dbReference type="Proteomes" id="UP001283361"/>
    </source>
</evidence>
<dbReference type="EMBL" id="JAWDGP010005257">
    <property type="protein sequence ID" value="KAK3758597.1"/>
    <property type="molecule type" value="Genomic_DNA"/>
</dbReference>
<proteinExistence type="predicted"/>
<protein>
    <submittedName>
        <fullName evidence="1">Uncharacterized protein</fullName>
    </submittedName>
</protein>
<accession>A0AAE1D610</accession>
<reference evidence="1" key="1">
    <citation type="journal article" date="2023" name="G3 (Bethesda)">
        <title>A reference genome for the long-term kleptoplast-retaining sea slug Elysia crispata morphotype clarki.</title>
        <authorList>
            <person name="Eastman K.E."/>
            <person name="Pendleton A.L."/>
            <person name="Shaikh M.A."/>
            <person name="Suttiyut T."/>
            <person name="Ogas R."/>
            <person name="Tomko P."/>
            <person name="Gavelis G."/>
            <person name="Widhalm J.R."/>
            <person name="Wisecaver J.H."/>
        </authorList>
    </citation>
    <scope>NUCLEOTIDE SEQUENCE</scope>
    <source>
        <strain evidence="1">ECLA1</strain>
    </source>
</reference>
<organism evidence="1 2">
    <name type="scientific">Elysia crispata</name>
    <name type="common">lettuce slug</name>
    <dbReference type="NCBI Taxonomy" id="231223"/>
    <lineage>
        <taxon>Eukaryota</taxon>
        <taxon>Metazoa</taxon>
        <taxon>Spiralia</taxon>
        <taxon>Lophotrochozoa</taxon>
        <taxon>Mollusca</taxon>
        <taxon>Gastropoda</taxon>
        <taxon>Heterobranchia</taxon>
        <taxon>Euthyneura</taxon>
        <taxon>Panpulmonata</taxon>
        <taxon>Sacoglossa</taxon>
        <taxon>Placobranchoidea</taxon>
        <taxon>Plakobranchidae</taxon>
        <taxon>Elysia</taxon>
    </lineage>
</organism>
<name>A0AAE1D610_9GAST</name>
<sequence length="105" mass="11112">MSDSINAPGTRWRCGVKDEVAVYTSGGRLPRKSSGDKILIRDFLLGQINSLAVGGSYTPGSMPLSKLISCGVLRRRKRAQTDGRGLSAPVTHCTAGSDCGDTDNQ</sequence>